<accession>A0A5C2HAX6</accession>
<dbReference type="InterPro" id="IPR011055">
    <property type="entry name" value="Dup_hybrid_motif"/>
</dbReference>
<dbReference type="Proteomes" id="UP000322726">
    <property type="component" value="Chromosome"/>
</dbReference>
<reference evidence="4" key="1">
    <citation type="submission" date="2019-09" db="EMBL/GenBank/DDBJ databases">
        <title>Complete genome sequencing of four Arcobacter species reveals a diverse suite of mobile elements.</title>
        <authorList>
            <person name="On S.L.W."/>
            <person name="Miller W.G."/>
            <person name="Biggs P."/>
            <person name="Cornelius A."/>
            <person name="Vandamme P."/>
        </authorList>
    </citation>
    <scope>NUCLEOTIDE SEQUENCE [LARGE SCALE GENOMIC DNA]</scope>
    <source>
        <strain evidence="4">LMG 26638</strain>
    </source>
</reference>
<dbReference type="GO" id="GO:0004222">
    <property type="term" value="F:metalloendopeptidase activity"/>
    <property type="evidence" value="ECO:0007669"/>
    <property type="project" value="TreeGrafter"/>
</dbReference>
<evidence type="ECO:0000313" key="4">
    <source>
        <dbReference type="Proteomes" id="UP000322726"/>
    </source>
</evidence>
<evidence type="ECO:0000259" key="2">
    <source>
        <dbReference type="Pfam" id="PF01551"/>
    </source>
</evidence>
<evidence type="ECO:0000313" key="3">
    <source>
        <dbReference type="EMBL" id="QEP33462.1"/>
    </source>
</evidence>
<keyword evidence="1" id="KW-0732">Signal</keyword>
<dbReference type="InterPro" id="IPR016047">
    <property type="entry name" value="M23ase_b-sheet_dom"/>
</dbReference>
<reference evidence="3 4" key="2">
    <citation type="submission" date="2019-09" db="EMBL/GenBank/DDBJ databases">
        <title>Complete genome sequencing of four Arcobacter species reveals a diverse suite of mobile elements.</title>
        <authorList>
            <person name="Miller W.G."/>
            <person name="Yee E."/>
            <person name="Bono J.L."/>
        </authorList>
    </citation>
    <scope>NUCLEOTIDE SEQUENCE [LARGE SCALE GENOMIC DNA]</scope>
    <source>
        <strain evidence="3 4">LMG 26638</strain>
    </source>
</reference>
<proteinExistence type="predicted"/>
<name>A0A5C2HAX6_9BACT</name>
<keyword evidence="4" id="KW-1185">Reference proteome</keyword>
<dbReference type="AlphaFoldDB" id="A0A5C2HAX6"/>
<organism evidence="3 4">
    <name type="scientific">Malaciobacter pacificus</name>
    <dbReference type="NCBI Taxonomy" id="1080223"/>
    <lineage>
        <taxon>Bacteria</taxon>
        <taxon>Pseudomonadati</taxon>
        <taxon>Campylobacterota</taxon>
        <taxon>Epsilonproteobacteria</taxon>
        <taxon>Campylobacterales</taxon>
        <taxon>Arcobacteraceae</taxon>
        <taxon>Malaciobacter</taxon>
    </lineage>
</organism>
<dbReference type="Gene3D" id="2.70.70.10">
    <property type="entry name" value="Glucose Permease (Domain IIA)"/>
    <property type="match status" value="1"/>
</dbReference>
<dbReference type="EMBL" id="CP035928">
    <property type="protein sequence ID" value="QEP33462.1"/>
    <property type="molecule type" value="Genomic_DNA"/>
</dbReference>
<evidence type="ECO:0000256" key="1">
    <source>
        <dbReference type="ARBA" id="ARBA00022729"/>
    </source>
</evidence>
<dbReference type="SUPFAM" id="SSF51261">
    <property type="entry name" value="Duplicated hybrid motif"/>
    <property type="match status" value="1"/>
</dbReference>
<dbReference type="RefSeq" id="WP_228255931.1">
    <property type="nucleotide sequence ID" value="NZ_BMEF01000001.1"/>
</dbReference>
<dbReference type="Pfam" id="PF01551">
    <property type="entry name" value="Peptidase_M23"/>
    <property type="match status" value="1"/>
</dbReference>
<feature type="domain" description="M23ase beta-sheet core" evidence="2">
    <location>
        <begin position="340"/>
        <end position="433"/>
    </location>
</feature>
<dbReference type="CDD" id="cd12797">
    <property type="entry name" value="M23_peptidase"/>
    <property type="match status" value="1"/>
</dbReference>
<dbReference type="PANTHER" id="PTHR21666:SF289">
    <property type="entry name" value="L-ALA--D-GLU ENDOPEPTIDASE"/>
    <property type="match status" value="1"/>
</dbReference>
<sequence>MRFNNKRENKAKKFLLFLLVVLVLGAIAFVFFSPMFEKNSPKISIKDDIYWNLKTPLKINLSDDTEIKDFEIIYKDEQNEIRLDTQVINKSKGSIDLNIIAPKTMENYKPTSALLKIKVSDTSKWNFFMGNEIKKEVKLKIDKKSPIANVISNTYLIKQGGSAAVVVEVKDENLKDMYISFNNEERFELIPFYKENFYMAIIAWPIYIEEFKQVNLVAVDEAQNKSVTKVPLYIKYLEPKIDTLKISDDFVNRVSKNVLQKSGMDIPNSQDEIFVKANKTLRKVNVDTVKNETRKKMSREKVSNFDLNTFKRLPSSMRFASYGERRHYTYNGKKIDEAWHLGIDWASVKKAKIFTSNDGKVIFNDYLGIYGDTLIIDHGFGLATLYAHTSRAAVSLNQEVKAGEHIANTGSTGAVFGDHLHFGVLVQGIEVNPEEWLSKFWIRENITKIINNSMEVIKSK</sequence>
<dbReference type="PANTHER" id="PTHR21666">
    <property type="entry name" value="PEPTIDASE-RELATED"/>
    <property type="match status" value="1"/>
</dbReference>
<dbReference type="KEGG" id="apai:APAC_0300"/>
<reference evidence="3 4" key="3">
    <citation type="submission" date="2019-09" db="EMBL/GenBank/DDBJ databases">
        <title>Taxonomic note: a critical rebuttal of the proposed division of the genus Arcobacter into six genera, emended descriptions of Arcobacter anaerophilus and the genus Arcobacter, and an assessment of genus-level boundaries for Epsilonproteobacteria using in silico genomic comparator tools.</title>
        <authorList>
            <person name="On S.L.W."/>
            <person name="Miller W.G."/>
            <person name="Biggs P."/>
            <person name="Cornelius A."/>
            <person name="Vandamme P."/>
        </authorList>
    </citation>
    <scope>NUCLEOTIDE SEQUENCE [LARGE SCALE GENOMIC DNA]</scope>
    <source>
        <strain evidence="3 4">LMG 26638</strain>
    </source>
</reference>
<protein>
    <submittedName>
        <fullName evidence="3">Zinc metallopeptidase, M23 family</fullName>
    </submittedName>
</protein>
<gene>
    <name evidence="3" type="ORF">APAC_0300</name>
</gene>
<dbReference type="InterPro" id="IPR050570">
    <property type="entry name" value="Cell_wall_metabolism_enzyme"/>
</dbReference>